<dbReference type="Proteomes" id="UP000020766">
    <property type="component" value="Unassembled WGS sequence"/>
</dbReference>
<dbReference type="PATRIC" id="fig|1457173.3.peg.2598"/>
<proteinExistence type="predicted"/>
<keyword evidence="1" id="KW-0472">Membrane</keyword>
<feature type="transmembrane region" description="Helical" evidence="1">
    <location>
        <begin position="143"/>
        <end position="165"/>
    </location>
</feature>
<evidence type="ECO:0000256" key="1">
    <source>
        <dbReference type="SAM" id="Phobius"/>
    </source>
</evidence>
<comment type="caution">
    <text evidence="2">The sequence shown here is derived from an EMBL/GenBank/DDBJ whole genome shotgun (WGS) entry which is preliminary data.</text>
</comment>
<dbReference type="AlphaFoldDB" id="A0A014P090"/>
<evidence type="ECO:0000313" key="3">
    <source>
        <dbReference type="Proteomes" id="UP000020766"/>
    </source>
</evidence>
<feature type="transmembrane region" description="Helical" evidence="1">
    <location>
        <begin position="441"/>
        <end position="461"/>
    </location>
</feature>
<name>A0A014P090_9BURK</name>
<accession>A0A014P090</accession>
<keyword evidence="1" id="KW-0812">Transmembrane</keyword>
<feature type="transmembrane region" description="Helical" evidence="1">
    <location>
        <begin position="172"/>
        <end position="190"/>
    </location>
</feature>
<sequence>MNPPSPAIVAQNAVRSLPRWIMLLLCAAYVLAGFVGREPWRDVDMAAFGYMQTLAHGEASWTLPLLDGLRPDAPGLLQYWLGAVALKLLPAGMPADLVVRLPFMLLLGLALLCTWQAVFSLARTPGAQPVAFAFGGEASPTDYARALADGGLLALLACLGLAQLAHETSHTLVQLSAVCAVFFAAAAMAWQPKLAAVAALLGLLAMALGGAPAMAMLLGVGAITVALSASQPRLPHRYSWAAWWLLCMAIAALSAWMLGQWGYRLINPWQQGKDWQSTVRMLMWFSWPAWLLAVWALWRWRLQLRQPTRHPHLAWPLWLWAVALFCTIFTLEGDRALILSLPAVAALAAFALPTFKRSLGALIDWLTLFFFTISAITIWVVWISVQTGFPAKPAENVQRLAVGFEPSFALFPFCVAVAATIAWLLLVTWRTRRHRAAIWKSLAVPAGGTVLGWVLLMTLWLPMLDYARSFAPHVAAVAHWVPRDVQCVGTLGFSQAQTAAFRFHANWHLERGLPRATTAGCQWLVATPAAWSAIDTTPAAQWELVQAVARPTDRKDHLLVLRQRP</sequence>
<dbReference type="RefSeq" id="WP_043384951.1">
    <property type="nucleotide sequence ID" value="NZ_JBOK01000015.1"/>
</dbReference>
<feature type="transmembrane region" description="Helical" evidence="1">
    <location>
        <begin position="362"/>
        <end position="385"/>
    </location>
</feature>
<feature type="transmembrane region" description="Helical" evidence="1">
    <location>
        <begin position="312"/>
        <end position="331"/>
    </location>
</feature>
<organism evidence="2 3">
    <name type="scientific">Comamonas aquatica DA1877</name>
    <dbReference type="NCBI Taxonomy" id="1457173"/>
    <lineage>
        <taxon>Bacteria</taxon>
        <taxon>Pseudomonadati</taxon>
        <taxon>Pseudomonadota</taxon>
        <taxon>Betaproteobacteria</taxon>
        <taxon>Burkholderiales</taxon>
        <taxon>Comamonadaceae</taxon>
        <taxon>Comamonas</taxon>
    </lineage>
</organism>
<gene>
    <name evidence="2" type="ORF">AX13_04610</name>
</gene>
<keyword evidence="3" id="KW-1185">Reference proteome</keyword>
<feature type="transmembrane region" description="Helical" evidence="1">
    <location>
        <begin position="241"/>
        <end position="261"/>
    </location>
</feature>
<reference evidence="2 3" key="1">
    <citation type="submission" date="2014-01" db="EMBL/GenBank/DDBJ databases">
        <title>Interspecies Systems Biology Uncovers Metabolites Affecting C. elegans Gene Expression and Life History Traits.</title>
        <authorList>
            <person name="Watson E."/>
            <person name="Macneil L.T."/>
            <person name="Ritter A.D."/>
            <person name="Yilmaz L.S."/>
            <person name="Rosebrock A.P."/>
            <person name="Caudy A.A."/>
            <person name="Walhout A.J."/>
        </authorList>
    </citation>
    <scope>NUCLEOTIDE SEQUENCE [LARGE SCALE GENOMIC DNA]</scope>
    <source>
        <strain evidence="2 3">DA1877</strain>
    </source>
</reference>
<feature type="transmembrane region" description="Helical" evidence="1">
    <location>
        <begin position="103"/>
        <end position="123"/>
    </location>
</feature>
<protein>
    <submittedName>
        <fullName evidence="2">Membrane protein</fullName>
    </submittedName>
</protein>
<evidence type="ECO:0000313" key="2">
    <source>
        <dbReference type="EMBL" id="EXU79570.1"/>
    </source>
</evidence>
<dbReference type="STRING" id="225991.MA05_12825"/>
<feature type="transmembrane region" description="Helical" evidence="1">
    <location>
        <begin position="337"/>
        <end position="355"/>
    </location>
</feature>
<feature type="transmembrane region" description="Helical" evidence="1">
    <location>
        <begin position="281"/>
        <end position="300"/>
    </location>
</feature>
<feature type="transmembrane region" description="Helical" evidence="1">
    <location>
        <begin position="196"/>
        <end position="229"/>
    </location>
</feature>
<keyword evidence="1" id="KW-1133">Transmembrane helix</keyword>
<feature type="transmembrane region" description="Helical" evidence="1">
    <location>
        <begin position="20"/>
        <end position="36"/>
    </location>
</feature>
<feature type="transmembrane region" description="Helical" evidence="1">
    <location>
        <begin position="408"/>
        <end position="429"/>
    </location>
</feature>
<dbReference type="EMBL" id="JBOK01000015">
    <property type="protein sequence ID" value="EXU79570.1"/>
    <property type="molecule type" value="Genomic_DNA"/>
</dbReference>